<organism evidence="5 6">
    <name type="scientific">Cruoricaptor ignavus</name>
    <dbReference type="NCBI Taxonomy" id="1118202"/>
    <lineage>
        <taxon>Bacteria</taxon>
        <taxon>Pseudomonadati</taxon>
        <taxon>Bacteroidota</taxon>
        <taxon>Flavobacteriia</taxon>
        <taxon>Flavobacteriales</taxon>
        <taxon>Weeksellaceae</taxon>
        <taxon>Cruoricaptor</taxon>
    </lineage>
</organism>
<keyword evidence="1" id="KW-0238">DNA-binding</keyword>
<dbReference type="GO" id="GO:0006310">
    <property type="term" value="P:DNA recombination"/>
    <property type="evidence" value="ECO:0007669"/>
    <property type="project" value="UniProtKB-KW"/>
</dbReference>
<sequence>MTASFRIRKGKGNSATIYLRVTADNQRLEKKTRETVNPIFWNGKDSTVKNPNRVSATTDEKERLVELKKTLNGLSTYIADQYRNRKDTEIINGQWLDEVIEAYYNGGRRTELLDNLNNFLNYFIEKILPHKSAENSGKVLSTRTQDKYRKIIEHLKNFQTKENLNLKVSDYDKHISDRFQDYLKNDLKHSAVSIGREITIPKAILKDARRMGIQVNELVFTEVKGSKPETPCPILIIDKKRGIDELQQLKDFVTIDPRLKLCRDWMIIGIHTGQRVSDLFSLSPNQITTIEGKQYIVHRQQKTGAKVEIPMHRDVLEILEKRGGNFPEKFSDKPDSNTTIFLKLIKRLCKRAGLDRLEYGKKYDEENKRYTYGHYPLYEVFNAHSLRRTFATMYYGEFPTSVIKSVTGHSTEQQLLNYIGKKDDPLARKFHEVWKRQREEAKAAEDIRKAN</sequence>
<dbReference type="PANTHER" id="PTHR30349">
    <property type="entry name" value="PHAGE INTEGRASE-RELATED"/>
    <property type="match status" value="1"/>
</dbReference>
<feature type="domain" description="Phage integrase SAM-like" evidence="4">
    <location>
        <begin position="121"/>
        <end position="216"/>
    </location>
</feature>
<dbReference type="GO" id="GO:0015074">
    <property type="term" value="P:DNA integration"/>
    <property type="evidence" value="ECO:0007669"/>
    <property type="project" value="InterPro"/>
</dbReference>
<evidence type="ECO:0000313" key="5">
    <source>
        <dbReference type="EMBL" id="SHI36681.1"/>
    </source>
</evidence>
<dbReference type="AlphaFoldDB" id="A0A1M6AJS6"/>
<dbReference type="RefSeq" id="WP_073177648.1">
    <property type="nucleotide sequence ID" value="NZ_FQYI01000001.1"/>
</dbReference>
<evidence type="ECO:0000256" key="1">
    <source>
        <dbReference type="ARBA" id="ARBA00023125"/>
    </source>
</evidence>
<feature type="domain" description="Tyr recombinase" evidence="3">
    <location>
        <begin position="245"/>
        <end position="420"/>
    </location>
</feature>
<dbReference type="InterPro" id="IPR013762">
    <property type="entry name" value="Integrase-like_cat_sf"/>
</dbReference>
<proteinExistence type="predicted"/>
<dbReference type="GO" id="GO:0003677">
    <property type="term" value="F:DNA binding"/>
    <property type="evidence" value="ECO:0007669"/>
    <property type="project" value="UniProtKB-KW"/>
</dbReference>
<dbReference type="Gene3D" id="1.10.150.130">
    <property type="match status" value="1"/>
</dbReference>
<name>A0A1M6AJS6_9FLAO</name>
<dbReference type="InterPro" id="IPR002104">
    <property type="entry name" value="Integrase_catalytic"/>
</dbReference>
<protein>
    <submittedName>
        <fullName evidence="5">Site-specific recombinase XerD</fullName>
    </submittedName>
</protein>
<accession>A0A1M6AJS6</accession>
<dbReference type="OrthoDB" id="892893at2"/>
<keyword evidence="6" id="KW-1185">Reference proteome</keyword>
<dbReference type="InterPro" id="IPR011010">
    <property type="entry name" value="DNA_brk_join_enz"/>
</dbReference>
<dbReference type="Pfam" id="PF13102">
    <property type="entry name" value="Phage_int_SAM_5"/>
    <property type="match status" value="1"/>
</dbReference>
<evidence type="ECO:0000313" key="6">
    <source>
        <dbReference type="Proteomes" id="UP000184335"/>
    </source>
</evidence>
<dbReference type="Pfam" id="PF00589">
    <property type="entry name" value="Phage_integrase"/>
    <property type="match status" value="1"/>
</dbReference>
<evidence type="ECO:0000256" key="2">
    <source>
        <dbReference type="ARBA" id="ARBA00023172"/>
    </source>
</evidence>
<dbReference type="EMBL" id="FQYI01000001">
    <property type="protein sequence ID" value="SHI36681.1"/>
    <property type="molecule type" value="Genomic_DNA"/>
</dbReference>
<dbReference type="InterPro" id="IPR010998">
    <property type="entry name" value="Integrase_recombinase_N"/>
</dbReference>
<reference evidence="5 6" key="1">
    <citation type="submission" date="2016-11" db="EMBL/GenBank/DDBJ databases">
        <authorList>
            <person name="Jaros S."/>
            <person name="Januszkiewicz K."/>
            <person name="Wedrychowicz H."/>
        </authorList>
    </citation>
    <scope>NUCLEOTIDE SEQUENCE [LARGE SCALE GENOMIC DNA]</scope>
    <source>
        <strain evidence="5 6">DSM 25479</strain>
    </source>
</reference>
<dbReference type="InterPro" id="IPR025269">
    <property type="entry name" value="SAM-like_dom"/>
</dbReference>
<dbReference type="SUPFAM" id="SSF56349">
    <property type="entry name" value="DNA breaking-rejoining enzymes"/>
    <property type="match status" value="1"/>
</dbReference>
<evidence type="ECO:0000259" key="3">
    <source>
        <dbReference type="Pfam" id="PF00589"/>
    </source>
</evidence>
<evidence type="ECO:0000259" key="4">
    <source>
        <dbReference type="Pfam" id="PF13102"/>
    </source>
</evidence>
<keyword evidence="2" id="KW-0233">DNA recombination</keyword>
<dbReference type="InterPro" id="IPR050090">
    <property type="entry name" value="Tyrosine_recombinase_XerCD"/>
</dbReference>
<dbReference type="STRING" id="1118202.SAMN05443429_101314"/>
<gene>
    <name evidence="5" type="ORF">SAMN05443429_101314</name>
</gene>
<dbReference type="Proteomes" id="UP000184335">
    <property type="component" value="Unassembled WGS sequence"/>
</dbReference>
<dbReference type="Gene3D" id="1.10.443.10">
    <property type="entry name" value="Intergrase catalytic core"/>
    <property type="match status" value="1"/>
</dbReference>